<feature type="compositionally biased region" description="Low complexity" evidence="1">
    <location>
        <begin position="401"/>
        <end position="438"/>
    </location>
</feature>
<dbReference type="Proteomes" id="UP000504752">
    <property type="component" value="Chromosome"/>
</dbReference>
<reference evidence="2 3" key="1">
    <citation type="submission" date="2020-05" db="EMBL/GenBank/DDBJ databases">
        <title>Actinomyces sp. zg-325.</title>
        <authorList>
            <person name="Yang C."/>
        </authorList>
    </citation>
    <scope>NUCLEOTIDE SEQUENCE [LARGE SCALE GENOMIC DNA]</scope>
    <source>
        <strain evidence="3">zg-325</strain>
    </source>
</reference>
<feature type="region of interest" description="Disordered" evidence="1">
    <location>
        <begin position="72"/>
        <end position="91"/>
    </location>
</feature>
<sequence>MLATVVLPALQIVLILIVGFLTWRSVQVAAQARSEAQAARSEAAARAASSGQGGGVPPEVLSRIEEQLRRLGAARAADTDEQHHAAPSERLMSEKADAYRGFLREIASENTHIGTGRPVQTSDAAEEALSRLRSVTVLMGSEAILRSLRNFSIIRGQRPRTRWTEPAIMAYARLQVCLVQAIRRDLDTASEPLSPEETWASMSTGTADPAFRLAMLTPISEVLHHAGQDLSLYDLREEPTAHAWRSAASASSAQRAQTGPITPIEQPIAVEPAAYQQRINRPKPTDHGTHGRGSAGSAPSAAPSHKAASASSHRSTAQIPPTEARIPDRASSPTPSAPGASSRRPVHAPGRTTQGSATSTPTVRLSASSPSSMTVSVSSATAASAPAASTPATGADEPSVPARRGPGQPGARGQASARRAGAAAGAGSASSWSQADGARPQWGLRQFAQESQSGRGRSGSSGSQDRSGRLRPGRVTAPRK</sequence>
<feature type="compositionally biased region" description="Low complexity" evidence="1">
    <location>
        <begin position="451"/>
        <end position="465"/>
    </location>
</feature>
<feature type="compositionally biased region" description="Basic residues" evidence="1">
    <location>
        <begin position="469"/>
        <end position="480"/>
    </location>
</feature>
<feature type="compositionally biased region" description="Low complexity" evidence="1">
    <location>
        <begin position="245"/>
        <end position="257"/>
    </location>
</feature>
<feature type="region of interest" description="Disordered" evidence="1">
    <location>
        <begin position="244"/>
        <end position="266"/>
    </location>
</feature>
<evidence type="ECO:0000313" key="2">
    <source>
        <dbReference type="EMBL" id="QKD78972.1"/>
    </source>
</evidence>
<organism evidence="2 3">
    <name type="scientific">Actinomyces marmotae</name>
    <dbReference type="NCBI Taxonomy" id="2737173"/>
    <lineage>
        <taxon>Bacteria</taxon>
        <taxon>Bacillati</taxon>
        <taxon>Actinomycetota</taxon>
        <taxon>Actinomycetes</taxon>
        <taxon>Actinomycetales</taxon>
        <taxon>Actinomycetaceae</taxon>
        <taxon>Actinomyces</taxon>
    </lineage>
</organism>
<protein>
    <submittedName>
        <fullName evidence="2">Uncharacterized protein</fullName>
    </submittedName>
</protein>
<feature type="compositionally biased region" description="Polar residues" evidence="1">
    <location>
        <begin position="351"/>
        <end position="365"/>
    </location>
</feature>
<dbReference type="KEGG" id="amam:HPC72_00670"/>
<dbReference type="AlphaFoldDB" id="A0A6M8AZW5"/>
<feature type="compositionally biased region" description="Low complexity" evidence="1">
    <location>
        <begin position="329"/>
        <end position="343"/>
    </location>
</feature>
<evidence type="ECO:0000313" key="3">
    <source>
        <dbReference type="Proteomes" id="UP000504752"/>
    </source>
</evidence>
<feature type="compositionally biased region" description="Basic and acidic residues" evidence="1">
    <location>
        <begin position="77"/>
        <end position="91"/>
    </location>
</feature>
<feature type="compositionally biased region" description="Low complexity" evidence="1">
    <location>
        <begin position="295"/>
        <end position="317"/>
    </location>
</feature>
<feature type="region of interest" description="Disordered" evidence="1">
    <location>
        <begin position="280"/>
        <end position="480"/>
    </location>
</feature>
<accession>A0A6M8AZW5</accession>
<keyword evidence="3" id="KW-1185">Reference proteome</keyword>
<dbReference type="EMBL" id="CP053642">
    <property type="protein sequence ID" value="QKD78972.1"/>
    <property type="molecule type" value="Genomic_DNA"/>
</dbReference>
<feature type="compositionally biased region" description="Low complexity" evidence="1">
    <location>
        <begin position="366"/>
        <end position="393"/>
    </location>
</feature>
<evidence type="ECO:0000256" key="1">
    <source>
        <dbReference type="SAM" id="MobiDB-lite"/>
    </source>
</evidence>
<proteinExistence type="predicted"/>
<gene>
    <name evidence="2" type="ORF">HPC72_00670</name>
</gene>
<name>A0A6M8AZW5_9ACTO</name>
<dbReference type="RefSeq" id="WP_159522676.1">
    <property type="nucleotide sequence ID" value="NZ_CP053642.1"/>
</dbReference>